<comment type="caution">
    <text evidence="2">The sequence shown here is derived from an EMBL/GenBank/DDBJ whole genome shotgun (WGS) entry which is preliminary data.</text>
</comment>
<evidence type="ECO:0000313" key="2">
    <source>
        <dbReference type="EMBL" id="RCI16123.1"/>
    </source>
</evidence>
<reference evidence="2 3" key="1">
    <citation type="journal article" date="2015" name="BMC Genomics">
        <title>Insights from the genome of Ophiocordyceps polyrhachis-furcata to pathogenicity and host specificity in insect fungi.</title>
        <authorList>
            <person name="Wichadakul D."/>
            <person name="Kobmoo N."/>
            <person name="Ingsriswang S."/>
            <person name="Tangphatsornruang S."/>
            <person name="Chantasingh D."/>
            <person name="Luangsa-ard J.J."/>
            <person name="Eurwilaichitr L."/>
        </authorList>
    </citation>
    <scope>NUCLEOTIDE SEQUENCE [LARGE SCALE GENOMIC DNA]</scope>
    <source>
        <strain evidence="2 3">BCC 54312</strain>
    </source>
</reference>
<feature type="region of interest" description="Disordered" evidence="1">
    <location>
        <begin position="1"/>
        <end position="55"/>
    </location>
</feature>
<evidence type="ECO:0000313" key="3">
    <source>
        <dbReference type="Proteomes" id="UP000253664"/>
    </source>
</evidence>
<feature type="non-terminal residue" evidence="2">
    <location>
        <position position="1"/>
    </location>
</feature>
<evidence type="ECO:0000256" key="1">
    <source>
        <dbReference type="SAM" id="MobiDB-lite"/>
    </source>
</evidence>
<sequence>GAGAAYMYPYNERQSRSQIPNPNPDPDPTSEASLPLKVRSGGCGGATQVPAPPTQVPVIGRCRRLPAKPLSNAAVFIHNTIHARASQPPSAEQCHRPK</sequence>
<dbReference type="EMBL" id="LKCN02000001">
    <property type="protein sequence ID" value="RCI16123.1"/>
    <property type="molecule type" value="Genomic_DNA"/>
</dbReference>
<name>A0A367LNW1_9HYPO</name>
<keyword evidence="3" id="KW-1185">Reference proteome</keyword>
<dbReference type="Proteomes" id="UP000253664">
    <property type="component" value="Unassembled WGS sequence"/>
</dbReference>
<protein>
    <submittedName>
        <fullName evidence="2">Uncharacterized protein</fullName>
    </submittedName>
</protein>
<organism evidence="2 3">
    <name type="scientific">Ophiocordyceps polyrhachis-furcata BCC 54312</name>
    <dbReference type="NCBI Taxonomy" id="1330021"/>
    <lineage>
        <taxon>Eukaryota</taxon>
        <taxon>Fungi</taxon>
        <taxon>Dikarya</taxon>
        <taxon>Ascomycota</taxon>
        <taxon>Pezizomycotina</taxon>
        <taxon>Sordariomycetes</taxon>
        <taxon>Hypocreomycetidae</taxon>
        <taxon>Hypocreales</taxon>
        <taxon>Ophiocordycipitaceae</taxon>
        <taxon>Ophiocordyceps</taxon>
    </lineage>
</organism>
<dbReference type="AlphaFoldDB" id="A0A367LNW1"/>
<accession>A0A367LNW1</accession>
<proteinExistence type="predicted"/>
<gene>
    <name evidence="2" type="ORF">L249_3265</name>
</gene>